<organism evidence="2 3">
    <name type="scientific">Marasmius tenuissimus</name>
    <dbReference type="NCBI Taxonomy" id="585030"/>
    <lineage>
        <taxon>Eukaryota</taxon>
        <taxon>Fungi</taxon>
        <taxon>Dikarya</taxon>
        <taxon>Basidiomycota</taxon>
        <taxon>Agaricomycotina</taxon>
        <taxon>Agaricomycetes</taxon>
        <taxon>Agaricomycetidae</taxon>
        <taxon>Agaricales</taxon>
        <taxon>Marasmiineae</taxon>
        <taxon>Marasmiaceae</taxon>
        <taxon>Marasmius</taxon>
    </lineage>
</organism>
<reference evidence="2 3" key="1">
    <citation type="submission" date="2024-05" db="EMBL/GenBank/DDBJ databases">
        <title>A draft genome resource for the thread blight pathogen Marasmius tenuissimus strain MS-2.</title>
        <authorList>
            <person name="Yulfo-Soto G.E."/>
            <person name="Baruah I.K."/>
            <person name="Amoako-Attah I."/>
            <person name="Bukari Y."/>
            <person name="Meinhardt L.W."/>
            <person name="Bailey B.A."/>
            <person name="Cohen S.P."/>
        </authorList>
    </citation>
    <scope>NUCLEOTIDE SEQUENCE [LARGE SCALE GENOMIC DNA]</scope>
    <source>
        <strain evidence="2 3">MS-2</strain>
    </source>
</reference>
<keyword evidence="1" id="KW-0812">Transmembrane</keyword>
<keyword evidence="3" id="KW-1185">Reference proteome</keyword>
<name>A0ABR3A3I5_9AGAR</name>
<evidence type="ECO:0000313" key="3">
    <source>
        <dbReference type="Proteomes" id="UP001437256"/>
    </source>
</evidence>
<comment type="caution">
    <text evidence="2">The sequence shown here is derived from an EMBL/GenBank/DDBJ whole genome shotgun (WGS) entry which is preliminary data.</text>
</comment>
<feature type="transmembrane region" description="Helical" evidence="1">
    <location>
        <begin position="342"/>
        <end position="360"/>
    </location>
</feature>
<evidence type="ECO:0000256" key="1">
    <source>
        <dbReference type="SAM" id="Phobius"/>
    </source>
</evidence>
<gene>
    <name evidence="2" type="ORF">AAF712_004249</name>
</gene>
<keyword evidence="1" id="KW-1133">Transmembrane helix</keyword>
<feature type="transmembrane region" description="Helical" evidence="1">
    <location>
        <begin position="372"/>
        <end position="392"/>
    </location>
</feature>
<evidence type="ECO:0000313" key="2">
    <source>
        <dbReference type="EMBL" id="KAL0068535.1"/>
    </source>
</evidence>
<accession>A0ABR3A3I5</accession>
<dbReference type="Proteomes" id="UP001437256">
    <property type="component" value="Unassembled WGS sequence"/>
</dbReference>
<protein>
    <submittedName>
        <fullName evidence="2">Uncharacterized protein</fullName>
    </submittedName>
</protein>
<proteinExistence type="predicted"/>
<feature type="transmembrane region" description="Helical" evidence="1">
    <location>
        <begin position="48"/>
        <end position="72"/>
    </location>
</feature>
<dbReference type="EMBL" id="JBBXMP010000017">
    <property type="protein sequence ID" value="KAL0068535.1"/>
    <property type="molecule type" value="Genomic_DNA"/>
</dbReference>
<keyword evidence="1" id="KW-0472">Membrane</keyword>
<feature type="transmembrane region" description="Helical" evidence="1">
    <location>
        <begin position="307"/>
        <end position="330"/>
    </location>
</feature>
<sequence length="437" mass="47721">MAAARLQISPTPHGSTLQRPQAILLLMFRMRFGRGQSRFHLRQTLNDNLTWTIFISILVFVGGSLLALLLSIDFNGPVRENDALSSSSGKDGIILIGHAFDIKTGERSMRIQWTPSGCGALFDPSRSPSATNPSNGGTNARCGRPNRKVAIFINGEMDKAAWDFDPESVPVNAGGMQSGQLSSSEWFVTESQIDMYTWVLPTNKHTIGLDFFYPFLSYEVTHNFFAVASEDDSEPGNATQLTPIQILDAVIVTATDNYVPGIPDIQRGHTVSFSPPNAGSSIPPIELPALLGRYTFALSTVAKSFSLLLFTVNWALALLVTFMTVALLVGKIKHGSQLPDSILAMPLTIILMVPGLRALFIGDPPFGNVLDLVGFFPQMILVGVSSFVLLMLMSHDLRVQHEVIPNSRRGSKMEESDEEMAILLKDKEDLKVMVPSG</sequence>